<comment type="caution">
    <text evidence="2">The sequence shown here is derived from an EMBL/GenBank/DDBJ whole genome shotgun (WGS) entry which is preliminary data.</text>
</comment>
<dbReference type="Pfam" id="PF13602">
    <property type="entry name" value="ADH_zinc_N_2"/>
    <property type="match status" value="1"/>
</dbReference>
<dbReference type="CDD" id="cd05289">
    <property type="entry name" value="MDR_like_2"/>
    <property type="match status" value="1"/>
</dbReference>
<accession>D6TBW2</accession>
<dbReference type="Pfam" id="PF08240">
    <property type="entry name" value="ADH_N"/>
    <property type="match status" value="1"/>
</dbReference>
<proteinExistence type="predicted"/>
<organism evidence="2 3">
    <name type="scientific">Ktedonobacter racemifer DSM 44963</name>
    <dbReference type="NCBI Taxonomy" id="485913"/>
    <lineage>
        <taxon>Bacteria</taxon>
        <taxon>Bacillati</taxon>
        <taxon>Chloroflexota</taxon>
        <taxon>Ktedonobacteria</taxon>
        <taxon>Ktedonobacterales</taxon>
        <taxon>Ktedonobacteraceae</taxon>
        <taxon>Ktedonobacter</taxon>
    </lineage>
</organism>
<dbReference type="SUPFAM" id="SSF51735">
    <property type="entry name" value="NAD(P)-binding Rossmann-fold domains"/>
    <property type="match status" value="1"/>
</dbReference>
<dbReference type="PANTHER" id="PTHR11695:SF294">
    <property type="entry name" value="RETICULON-4-INTERACTING PROTEIN 1, MITOCHONDRIAL"/>
    <property type="match status" value="1"/>
</dbReference>
<dbReference type="InterPro" id="IPR011032">
    <property type="entry name" value="GroES-like_sf"/>
</dbReference>
<dbReference type="InterPro" id="IPR013154">
    <property type="entry name" value="ADH-like_N"/>
</dbReference>
<dbReference type="Gene3D" id="3.90.180.10">
    <property type="entry name" value="Medium-chain alcohol dehydrogenases, catalytic domain"/>
    <property type="match status" value="1"/>
</dbReference>
<reference evidence="2 3" key="1">
    <citation type="journal article" date="2011" name="Stand. Genomic Sci.">
        <title>Non-contiguous finished genome sequence and contextual data of the filamentous soil bacterium Ktedonobacter racemifer type strain (SOSP1-21).</title>
        <authorList>
            <person name="Chang Y.J."/>
            <person name="Land M."/>
            <person name="Hauser L."/>
            <person name="Chertkov O."/>
            <person name="Del Rio T.G."/>
            <person name="Nolan M."/>
            <person name="Copeland A."/>
            <person name="Tice H."/>
            <person name="Cheng J.F."/>
            <person name="Lucas S."/>
            <person name="Han C."/>
            <person name="Goodwin L."/>
            <person name="Pitluck S."/>
            <person name="Ivanova N."/>
            <person name="Ovchinikova G."/>
            <person name="Pati A."/>
            <person name="Chen A."/>
            <person name="Palaniappan K."/>
            <person name="Mavromatis K."/>
            <person name="Liolios K."/>
            <person name="Brettin T."/>
            <person name="Fiebig A."/>
            <person name="Rohde M."/>
            <person name="Abt B."/>
            <person name="Goker M."/>
            <person name="Detter J.C."/>
            <person name="Woyke T."/>
            <person name="Bristow J."/>
            <person name="Eisen J.A."/>
            <person name="Markowitz V."/>
            <person name="Hugenholtz P."/>
            <person name="Kyrpides N.C."/>
            <person name="Klenk H.P."/>
            <person name="Lapidus A."/>
        </authorList>
    </citation>
    <scope>NUCLEOTIDE SEQUENCE [LARGE SCALE GENOMIC DNA]</scope>
    <source>
        <strain evidence="3">DSM 44963</strain>
    </source>
</reference>
<dbReference type="SUPFAM" id="SSF50129">
    <property type="entry name" value="GroES-like"/>
    <property type="match status" value="1"/>
</dbReference>
<gene>
    <name evidence="2" type="ORF">Krac_11481</name>
</gene>
<evidence type="ECO:0000259" key="1">
    <source>
        <dbReference type="SMART" id="SM00829"/>
    </source>
</evidence>
<dbReference type="eggNOG" id="COG0604">
    <property type="taxonomic scope" value="Bacteria"/>
</dbReference>
<dbReference type="Proteomes" id="UP000004508">
    <property type="component" value="Unassembled WGS sequence"/>
</dbReference>
<dbReference type="GO" id="GO:0016491">
    <property type="term" value="F:oxidoreductase activity"/>
    <property type="evidence" value="ECO:0007669"/>
    <property type="project" value="InterPro"/>
</dbReference>
<dbReference type="Gene3D" id="3.40.50.720">
    <property type="entry name" value="NAD(P)-binding Rossmann-like Domain"/>
    <property type="match status" value="1"/>
</dbReference>
<dbReference type="InterPro" id="IPR036291">
    <property type="entry name" value="NAD(P)-bd_dom_sf"/>
</dbReference>
<dbReference type="AlphaFoldDB" id="D6TBW2"/>
<dbReference type="InterPro" id="IPR050700">
    <property type="entry name" value="YIM1/Zinc_Alcohol_DH_Fams"/>
</dbReference>
<protein>
    <submittedName>
        <fullName evidence="2">Alcohol dehydrogenase GroES domain protein</fullName>
    </submittedName>
</protein>
<dbReference type="SMART" id="SM00829">
    <property type="entry name" value="PKS_ER"/>
    <property type="match status" value="1"/>
</dbReference>
<evidence type="ECO:0000313" key="3">
    <source>
        <dbReference type="Proteomes" id="UP000004508"/>
    </source>
</evidence>
<dbReference type="EMBL" id="ADVG01000001">
    <property type="protein sequence ID" value="EFH89894.1"/>
    <property type="molecule type" value="Genomic_DNA"/>
</dbReference>
<feature type="domain" description="Enoyl reductase (ER)" evidence="1">
    <location>
        <begin position="12"/>
        <end position="333"/>
    </location>
</feature>
<keyword evidence="3" id="KW-1185">Reference proteome</keyword>
<dbReference type="InParanoid" id="D6TBW2"/>
<name>D6TBW2_KTERA</name>
<sequence length="337" mass="36419">MNMRAFVLTRYGGPDAMELRDVPRPSPGPGEVLIHVYAAGLNPVDFKMREGMLRVISRYPLPIIAGSELSGVVVSKGSGVTSLAEGDRVFTRVDKKRLGAFAEFAVVREELVAKMPSSVDFTTAAGVPLAGLTALQALRDELRVTSDQNIFISGGAGGVGTFAIQLGKWLGAHIATTASARGEEMVRKLGADVVVDYAREHFDQVLRDYDGALDLIGGDTLLKSFGVVKRGAKVVSIAGVPEPQTASKDLQAGPTLATLFWAASWRIRHQARKYGVAYRYLFMRPSGTDLSELATLIDQQKLEIVIDRTFPFAHIADAFAYLEQGHAKGKVVVQMVE</sequence>
<dbReference type="InterPro" id="IPR020843">
    <property type="entry name" value="ER"/>
</dbReference>
<dbReference type="STRING" id="485913.Krac_11481"/>
<dbReference type="PANTHER" id="PTHR11695">
    <property type="entry name" value="ALCOHOL DEHYDROGENASE RELATED"/>
    <property type="match status" value="1"/>
</dbReference>
<evidence type="ECO:0000313" key="2">
    <source>
        <dbReference type="EMBL" id="EFH89894.1"/>
    </source>
</evidence>